<protein>
    <submittedName>
        <fullName evidence="1">Ig family protein</fullName>
    </submittedName>
</protein>
<sequence length="2634" mass="298940">MQCLGIFADLQLLSILVRNDFEIIVVQFDYDSFPMRQKTLLGFSQSVLYHSFVSKFTAVDAGYFGGQLMDLFDSYPKPKPISTFLSAYVMSMNPFDSCVEMTANYIEQDFTFTSAPILQYQEFYMTFCPLTLSIGSDECQLYQLIDSSDQSIQMVQTTLKIRQLYSDTTDFEWCTFNDQISLLDYPTPVDYVIGEDVESIQPLGKIFRNGCSFCGLEYTFETIKVYQYVINTPDLLDITSFQEIFQVDQSQQNLIIKTQDTSQRGEYEVHAISRQQNGQQAIEKFQVNLMVNCDNDFGMIFFPPSEITYFVGPTSLIKTYEFSLIKDNINGICGVLQNTFLSDPRFSIDYQITSTKLILNFQAIDDSLYGGEGIKRLTSYLRGQFEFSSQGYQKSLPIVINLQNCLDFDIPQFSIPSVNYKIGTERQIISDLSGWTSSNSNCPLTYSLPTGTDTSFSILTNSLTVYQGSGFNSRTQTVTVKANYIGFPNKIQQSSFTIRIHTQSCSSSELTQTNNNFNTFTYTVGNVPNTITFNAFTTSSLTCTIWDYQLKLQNDSSIPSFMTFIGSSRVLTMNPTSANVGTYQLKLRGQLINNQQPTDYQFSIQIKKCEASDVYLTIDPPPTKFEYFSYSQNEIKGLQFQQYLAPSTSGCDTIKNTFTLADGSLLKNKGFIYSHQDQGQTYLFVIQTSAYIFDGIYTITVTGKSGNYLQIVKSYTLELNITSCKTAWIGAQQFTTIYSQLIFGSQTWLQFPKDNRCDVTYTIFNVTSNSAPYSNIAYLDNVQTHIAQLRIVPPNNVNLIGLRWKLRIKAQMQVYSGNFASFEVDVVYHNCQTTSFTAPTIQSSYSYVPGTITEMISIGSWTYIHSDPLCQSIDVIAYLDNFYPLPDFITFFSSPTSLILNPINAEQGQYLIKIVAYFGNGQKSELQTTITVQRGCQQYDILLQSAINPVKHFIQNPLIPQTYTFPIFYSNNTACGSVSNILYYQNQQLSSFYKPLFVAQTTQDSVSKTQTITILPQNSNSLGNQTLNLQGKILSLNLMKSIDIVIEITSCQIQTIGTTSYQSTTYVLGSEFQNIAQLLIPNLDSHCSYEMKLLNAQIQRSLLSTQFKIQNNNIQANLTIDDGFMIGSTFQIIVSYYMIDFPTNFVNEPINILIQGCSPNSIVLSANLGQFTYRIGQTNIDNRVIYNQWTTDDPVCQNWNTKILIDLNGQLTDAPVFLQHFKSNQTLIINDITQQQIGTYKIVIKGILNQMLYGYQNFTLYIELLDCATAIVSIPNYHNIQYWIGSGLQTFNLQQFTVSIQPQIFRNCSIFYSDEIENQHYPYYVGDLSKLFTVKLEYSYSDCASAITYSVIKQSNMVIESSIQQVLEGGDIGISIQNTYQLLQGQSINYNLKAEIIENGKTYTATFSFYVDYLSGCDSVTVFADDDLNQPAIKYNVKDDQKIIDLSGHWSIPAFCISAATYSLEYKIDDTPSYSSQIPNQFIFDSQTQQLTIYSVDYSSKGTYTFRLVVAISGSSIITRNTLIIEITDFNPDCAWDQITNKTEIPISKNYFISDPPMLIDYNILNGKINLYCGVIYTLISSNMSEGFQDVQTSKQLIIQTANINLVGAYEIVFKGAFQDNLPVWMTFNIIINIIHPYQYSIQDKVSNDFPHYGLSLLNNYLGVNPLNPQQFIGQSFSFYLIGEVLQYPANKAQQEIKISFVEDCSQATLSPGMIENQVFKVGQENISLNIPFTTDPTSCALITNFEIRQDINEETNFVSVTSDRQITIGGASILDINEYFIQVFMTITDSNFIDFISFTLSIIDPCAVAKQFPADQNNLEVLIGGETIADIIPFTTDVTNSQCQSFSYQLDFADSTDPSNYLLQFEVNPQQLKFFVQDYQAQDLKFQLILRGFLPGLDPVETTFFVTVKVNCANQQMTLASSVVEKIIYTVKDSTIDVDCSSKFKLNFNGCGDVQYMCTYSNDNPCDNEVDGSQLQSWISFYNQSTQIYLLVSKEATLNILSLLVKVNIGQIEATSQFTIILVCPNQVSISPVFQISSYTYNLKSPNIIIPLDSFKQYPIVCKRELTITVEIYKIIDLQQISNDISNQSSLVYLDNGQQLIIHSEDQQYVGKQLGLKVVATQAVQQGQFAFNIFTLNVEACQLLNLQFPQSESKDFYLIGSGQKITKIPEVVQTPNCNYAITYQVQYPDISPQGIQINSNTLQITINSNSPSDAGTFEYKVKAIYSKTLQAQYSYKLEQAAKILAPPYFNTNLENFILNSNTIVQYQLPQVIKPTGNNYIIKKQFGEASRFVQFYQKTMTFVFAPTQKQMGKIYLIQIELIDKLATTLMSTYEIHIYVRDPANSSQVQSLLRKINTKLYEPALKPEITSIDQLGEVTIKFNMDLLIPNSYQNFNENVIRIRIKSDSQFNMQSKQQSNRNLAQLEDVKNQGEEVFNYTWKITKFTNNEIKLLIDFKEPLKVSQQGSDYLSIQFIMNGFFISEKTKKPIQFNYYMQKKMPRQMRRDCNKLIDDINNIVLSGIIADMAGTTKQAIQTVMLGNFALQLVLQNLMQFIVIIRATTLQYLWGMINALQIIFHLPLLRLSFPSNTQFVFATFISLTQFDVVPSQAIEQDIFQFQESEPINDEFFIMDIFK</sequence>
<reference evidence="1 2" key="1">
    <citation type="submission" date="2014-06" db="EMBL/GenBank/DDBJ databases">
        <authorList>
            <person name="Swart Estienne"/>
        </authorList>
    </citation>
    <scope>NUCLEOTIDE SEQUENCE [LARGE SCALE GENOMIC DNA]</scope>
    <source>
        <strain evidence="1 2">130c</strain>
    </source>
</reference>
<gene>
    <name evidence="1" type="primary">Contig982.g1080</name>
    <name evidence="1" type="ORF">STYLEM_300</name>
</gene>
<organism evidence="1 2">
    <name type="scientific">Stylonychia lemnae</name>
    <name type="common">Ciliate</name>
    <dbReference type="NCBI Taxonomy" id="5949"/>
    <lineage>
        <taxon>Eukaryota</taxon>
        <taxon>Sar</taxon>
        <taxon>Alveolata</taxon>
        <taxon>Ciliophora</taxon>
        <taxon>Intramacronucleata</taxon>
        <taxon>Spirotrichea</taxon>
        <taxon>Stichotrichia</taxon>
        <taxon>Sporadotrichida</taxon>
        <taxon>Oxytrichidae</taxon>
        <taxon>Stylonychinae</taxon>
        <taxon>Stylonychia</taxon>
    </lineage>
</organism>
<accession>A0A077ZN11</accession>
<keyword evidence="2" id="KW-1185">Reference proteome</keyword>
<proteinExistence type="predicted"/>
<evidence type="ECO:0000313" key="1">
    <source>
        <dbReference type="EMBL" id="CDW71357.1"/>
    </source>
</evidence>
<name>A0A077ZN11_STYLE</name>
<dbReference type="Proteomes" id="UP000039865">
    <property type="component" value="Unassembled WGS sequence"/>
</dbReference>
<dbReference type="EMBL" id="CCKQ01000298">
    <property type="protein sequence ID" value="CDW71357.1"/>
    <property type="molecule type" value="Genomic_DNA"/>
</dbReference>
<dbReference type="InParanoid" id="A0A077ZN11"/>
<evidence type="ECO:0000313" key="2">
    <source>
        <dbReference type="Proteomes" id="UP000039865"/>
    </source>
</evidence>